<protein>
    <submittedName>
        <fullName evidence="2">Helix-turn-helix transcriptional regulator</fullName>
    </submittedName>
</protein>
<evidence type="ECO:0000313" key="2">
    <source>
        <dbReference type="EMBL" id="MDM8194840.1"/>
    </source>
</evidence>
<evidence type="ECO:0000313" key="3">
    <source>
        <dbReference type="Proteomes" id="UP001529275"/>
    </source>
</evidence>
<dbReference type="SUPFAM" id="SSF47413">
    <property type="entry name" value="lambda repressor-like DNA-binding domains"/>
    <property type="match status" value="1"/>
</dbReference>
<dbReference type="Proteomes" id="UP001529275">
    <property type="component" value="Unassembled WGS sequence"/>
</dbReference>
<gene>
    <name evidence="2" type="ORF">QUV98_00715</name>
</gene>
<dbReference type="PROSITE" id="PS50943">
    <property type="entry name" value="HTH_CROC1"/>
    <property type="match status" value="1"/>
</dbReference>
<name>A0ABT7UFA6_9FIRM</name>
<accession>A0ABT7UFA6</accession>
<evidence type="ECO:0000259" key="1">
    <source>
        <dbReference type="PROSITE" id="PS50943"/>
    </source>
</evidence>
<dbReference type="EMBL" id="JAUDCK010000001">
    <property type="protein sequence ID" value="MDM8194840.1"/>
    <property type="molecule type" value="Genomic_DNA"/>
</dbReference>
<dbReference type="Pfam" id="PF01381">
    <property type="entry name" value="HTH_3"/>
    <property type="match status" value="1"/>
</dbReference>
<sequence length="89" mass="10399">MKKRKKYNQSVIAQRLGIDRTTVSAYERGCRKMSLLMFRKFVKLFNVSADSILFGEDTDIVVFRVKKGSKKHMKMKAIDEAYDDDDEDI</sequence>
<dbReference type="InterPro" id="IPR010982">
    <property type="entry name" value="Lambda_DNA-bd_dom_sf"/>
</dbReference>
<dbReference type="CDD" id="cd00093">
    <property type="entry name" value="HTH_XRE"/>
    <property type="match status" value="1"/>
</dbReference>
<keyword evidence="3" id="KW-1185">Reference proteome</keyword>
<feature type="domain" description="HTH cro/C1-type" evidence="1">
    <location>
        <begin position="3"/>
        <end position="52"/>
    </location>
</feature>
<dbReference type="InterPro" id="IPR001387">
    <property type="entry name" value="Cro/C1-type_HTH"/>
</dbReference>
<dbReference type="Gene3D" id="1.10.260.40">
    <property type="entry name" value="lambda repressor-like DNA-binding domains"/>
    <property type="match status" value="1"/>
</dbReference>
<organism evidence="2 3">
    <name type="scientific">Massilimicrobiota timonensis</name>
    <dbReference type="NCBI Taxonomy" id="1776392"/>
    <lineage>
        <taxon>Bacteria</taxon>
        <taxon>Bacillati</taxon>
        <taxon>Bacillota</taxon>
        <taxon>Erysipelotrichia</taxon>
        <taxon>Erysipelotrichales</taxon>
        <taxon>Erysipelotrichaceae</taxon>
        <taxon>Massilimicrobiota</taxon>
    </lineage>
</organism>
<proteinExistence type="predicted"/>
<reference evidence="3" key="1">
    <citation type="submission" date="2023-06" db="EMBL/GenBank/DDBJ databases">
        <title>Identification and characterization of horizontal gene transfer across gut microbiota members of farm animals based on homology search.</title>
        <authorList>
            <person name="Zeman M."/>
            <person name="Kubasova T."/>
            <person name="Jahodarova E."/>
            <person name="Nykrynova M."/>
            <person name="Rychlik I."/>
        </authorList>
    </citation>
    <scope>NUCLEOTIDE SEQUENCE [LARGE SCALE GENOMIC DNA]</scope>
    <source>
        <strain evidence="3">ET341</strain>
    </source>
</reference>
<comment type="caution">
    <text evidence="2">The sequence shown here is derived from an EMBL/GenBank/DDBJ whole genome shotgun (WGS) entry which is preliminary data.</text>
</comment>